<comment type="caution">
    <text evidence="1">The sequence shown here is derived from an EMBL/GenBank/DDBJ whole genome shotgun (WGS) entry which is preliminary data.</text>
</comment>
<evidence type="ECO:0000313" key="2">
    <source>
        <dbReference type="Proteomes" id="UP000649739"/>
    </source>
</evidence>
<protein>
    <submittedName>
        <fullName evidence="1">Uncharacterized protein</fullName>
    </submittedName>
</protein>
<name>A0A8J3BFE0_9ACTN</name>
<dbReference type="EMBL" id="BMQB01000018">
    <property type="protein sequence ID" value="GGK11067.1"/>
    <property type="molecule type" value="Genomic_DNA"/>
</dbReference>
<keyword evidence="2" id="KW-1185">Reference proteome</keyword>
<dbReference type="AlphaFoldDB" id="A0A8J3BFE0"/>
<gene>
    <name evidence="1" type="ORF">GCM10010123_46280</name>
</gene>
<proteinExistence type="predicted"/>
<evidence type="ECO:0000313" key="1">
    <source>
        <dbReference type="EMBL" id="GGK11067.1"/>
    </source>
</evidence>
<reference evidence="1" key="1">
    <citation type="journal article" date="2014" name="Int. J. Syst. Evol. Microbiol.">
        <title>Complete genome sequence of Corynebacterium casei LMG S-19264T (=DSM 44701T), isolated from a smear-ripened cheese.</title>
        <authorList>
            <consortium name="US DOE Joint Genome Institute (JGI-PGF)"/>
            <person name="Walter F."/>
            <person name="Albersmeier A."/>
            <person name="Kalinowski J."/>
            <person name="Ruckert C."/>
        </authorList>
    </citation>
    <scope>NUCLEOTIDE SEQUENCE</scope>
    <source>
        <strain evidence="1">JCM 3090</strain>
    </source>
</reference>
<accession>A0A8J3BFE0</accession>
<dbReference type="Proteomes" id="UP000649739">
    <property type="component" value="Unassembled WGS sequence"/>
</dbReference>
<reference evidence="1" key="2">
    <citation type="submission" date="2020-09" db="EMBL/GenBank/DDBJ databases">
        <authorList>
            <person name="Sun Q."/>
            <person name="Ohkuma M."/>
        </authorList>
    </citation>
    <scope>NUCLEOTIDE SEQUENCE</scope>
    <source>
        <strain evidence="1">JCM 3090</strain>
    </source>
</reference>
<organism evidence="1 2">
    <name type="scientific">Pilimelia anulata</name>
    <dbReference type="NCBI Taxonomy" id="53371"/>
    <lineage>
        <taxon>Bacteria</taxon>
        <taxon>Bacillati</taxon>
        <taxon>Actinomycetota</taxon>
        <taxon>Actinomycetes</taxon>
        <taxon>Micromonosporales</taxon>
        <taxon>Micromonosporaceae</taxon>
        <taxon>Pilimelia</taxon>
    </lineage>
</organism>
<sequence>MSLMAQPSPSAISAARAVPLGRWVGGQERPPGLRRWFGTGDPVRGYDRDMRNDLVSGGARLFRVGGGME</sequence>